<dbReference type="InterPro" id="IPR025875">
    <property type="entry name" value="Leu-rich_rpt_4"/>
</dbReference>
<dbReference type="PROSITE" id="PS51450">
    <property type="entry name" value="LRR"/>
    <property type="match status" value="4"/>
</dbReference>
<feature type="compositionally biased region" description="Low complexity" evidence="3">
    <location>
        <begin position="80"/>
        <end position="96"/>
    </location>
</feature>
<comment type="caution">
    <text evidence="4">The sequence shown here is derived from an EMBL/GenBank/DDBJ whole genome shotgun (WGS) entry which is preliminary data.</text>
</comment>
<feature type="region of interest" description="Disordered" evidence="3">
    <location>
        <begin position="226"/>
        <end position="367"/>
    </location>
</feature>
<dbReference type="InterPro" id="IPR050216">
    <property type="entry name" value="LRR_domain-containing"/>
</dbReference>
<dbReference type="SMART" id="SM00369">
    <property type="entry name" value="LRR_TYP"/>
    <property type="match status" value="10"/>
</dbReference>
<dbReference type="SUPFAM" id="SSF52058">
    <property type="entry name" value="L domain-like"/>
    <property type="match status" value="1"/>
</dbReference>
<dbReference type="STRING" id="62708.A0A420IER4"/>
<dbReference type="GO" id="GO:0005737">
    <property type="term" value="C:cytoplasm"/>
    <property type="evidence" value="ECO:0007669"/>
    <property type="project" value="TreeGrafter"/>
</dbReference>
<dbReference type="PANTHER" id="PTHR48051:SF27">
    <property type="entry name" value="LEUCINE-RICH REPEAT-CONTAINING PROTEIN 40"/>
    <property type="match status" value="1"/>
</dbReference>
<gene>
    <name evidence="4" type="ORF">GcM3_095016</name>
</gene>
<evidence type="ECO:0000256" key="1">
    <source>
        <dbReference type="ARBA" id="ARBA00022614"/>
    </source>
</evidence>
<keyword evidence="5" id="KW-1185">Reference proteome</keyword>
<reference evidence="4 5" key="1">
    <citation type="journal article" date="2018" name="BMC Genomics">
        <title>Comparative genome analyses reveal sequence features reflecting distinct modes of host-adaptation between dicot and monocot powdery mildew.</title>
        <authorList>
            <person name="Wu Y."/>
            <person name="Ma X."/>
            <person name="Pan Z."/>
            <person name="Kale S.D."/>
            <person name="Song Y."/>
            <person name="King H."/>
            <person name="Zhang Q."/>
            <person name="Presley C."/>
            <person name="Deng X."/>
            <person name="Wei C.I."/>
            <person name="Xiao S."/>
        </authorList>
    </citation>
    <scope>NUCLEOTIDE SEQUENCE [LARGE SCALE GENOMIC DNA]</scope>
    <source>
        <strain evidence="4">UMSG3</strain>
    </source>
</reference>
<sequence>MAVILSQQRLSSGNYIFADATMETTRNQTKPSAIPRLVRLPQAGTTLCYIEPGEALSPVKSSLSYPRLGHSISRDQLSVPSERNISSSPRSSNLRSQVRAFSHGTVIYPQSPCTHVSKNEDVSIHQPPKLQPPGEKKKSISSRPQNLTPPENGISSNSRPTLSERAVETLHRIPSSPAMRKSSNFLKSDLKSSGKSSQANSYSTSPPNTNIGSVIKKSRSFTNDNRTFHFTQNSTPIKQDSTNNFHDKATPRYTGLYTPVPKSSKTKTNITSAKSSKCEEKTVQSLSAETKSPSRKCIVRKPSSPAFKMKEPKSNVISKNRSPKLPTDPRGNSGSLNSKSSRTASMSSSPGTKEKTPRKSSLALRDQIAKAKAVKRASILRLSGGTSEDVSDMPSEPFASKASDDLPDLIIHTVDPEETLKKRIRSAQKDGKLNISAMGLKTIPLEVMNMYSLKSIEGISWGEVVNLTKLIAADNEIEEIPQSTFPDIHSNELLDDDGENSRNPFCCLEVVNLRGNNLKTLPIGLRKLELLTTLNLLGNNLTIDCFEVISELSSLRDLNLEQNKLSGRLTVDLTRLKNLVILNLRQNELSDLPHSLVELVELRKLNIASNKFKSLPLSALRQTSLTELIASKNNLSDILLPQDINELPNLQILDVTSNSLTSLHSHANLRLPELQQLLCASNRLKDLPSMTSCQNLVTINAEDNFIEALPSDFSTLPKIKNVNLSGNNLRILDESLGKIDSLEVLHLSGNPLKEKKLAAMSTIELKSFLVSRIESEIEEEREVEINNAHLLANESLSPSSPSFLPNTPISLSWNVVSPGVLDRSSTQSHSLNPIAAAQVAANHQIKVLKLHHNYFRVIPESIAFFATTLTTLDLSHNEFSSDIYMKDSLELPVLKELNLSSNTFSSLQPLLRHLQAPNLERLDMSFNRISSLPILRDYFPKLTTLLISHNTITELKPETIKGIQVLDCSSNELNSLNARIGLLGGPEGLKQLDVRGNRFRVPKYTVLEKGTEATLAWLRDKIPAGEIAGSDVDEFTS</sequence>
<name>A0A420IER4_9PEZI</name>
<feature type="region of interest" description="Disordered" evidence="3">
    <location>
        <begin position="109"/>
        <end position="214"/>
    </location>
</feature>
<accession>A0A420IER4</accession>
<protein>
    <submittedName>
        <fullName evidence="4">Leucine-rich repeat-containing protein 40</fullName>
    </submittedName>
</protein>
<feature type="compositionally biased region" description="Polar residues" evidence="3">
    <location>
        <begin position="141"/>
        <end position="161"/>
    </location>
</feature>
<dbReference type="PANTHER" id="PTHR48051">
    <property type="match status" value="1"/>
</dbReference>
<organism evidence="4 5">
    <name type="scientific">Golovinomyces cichoracearum</name>
    <dbReference type="NCBI Taxonomy" id="62708"/>
    <lineage>
        <taxon>Eukaryota</taxon>
        <taxon>Fungi</taxon>
        <taxon>Dikarya</taxon>
        <taxon>Ascomycota</taxon>
        <taxon>Pezizomycotina</taxon>
        <taxon>Leotiomycetes</taxon>
        <taxon>Erysiphales</taxon>
        <taxon>Erysiphaceae</taxon>
        <taxon>Golovinomyces</taxon>
    </lineage>
</organism>
<dbReference type="InterPro" id="IPR001611">
    <property type="entry name" value="Leu-rich_rpt"/>
</dbReference>
<feature type="region of interest" description="Disordered" evidence="3">
    <location>
        <begin position="74"/>
        <end position="97"/>
    </location>
</feature>
<evidence type="ECO:0000256" key="2">
    <source>
        <dbReference type="ARBA" id="ARBA00022737"/>
    </source>
</evidence>
<feature type="compositionally biased region" description="Polar residues" evidence="3">
    <location>
        <begin position="226"/>
        <end position="244"/>
    </location>
</feature>
<dbReference type="SMART" id="SM00364">
    <property type="entry name" value="LRR_BAC"/>
    <property type="match status" value="9"/>
</dbReference>
<keyword evidence="1" id="KW-0433">Leucine-rich repeat</keyword>
<dbReference type="SUPFAM" id="SSF52075">
    <property type="entry name" value="Outer arm dynein light chain 1"/>
    <property type="match status" value="1"/>
</dbReference>
<dbReference type="EMBL" id="MCBQ01009590">
    <property type="protein sequence ID" value="RKF73035.1"/>
    <property type="molecule type" value="Genomic_DNA"/>
</dbReference>
<keyword evidence="2" id="KW-0677">Repeat</keyword>
<dbReference type="Gene3D" id="3.80.10.10">
    <property type="entry name" value="Ribonuclease Inhibitor"/>
    <property type="match status" value="3"/>
</dbReference>
<evidence type="ECO:0000256" key="3">
    <source>
        <dbReference type="SAM" id="MobiDB-lite"/>
    </source>
</evidence>
<dbReference type="Pfam" id="PF13855">
    <property type="entry name" value="LRR_8"/>
    <property type="match status" value="1"/>
</dbReference>
<evidence type="ECO:0000313" key="5">
    <source>
        <dbReference type="Proteomes" id="UP000283383"/>
    </source>
</evidence>
<evidence type="ECO:0000313" key="4">
    <source>
        <dbReference type="EMBL" id="RKF73035.1"/>
    </source>
</evidence>
<feature type="region of interest" description="Disordered" evidence="3">
    <location>
        <begin position="384"/>
        <end position="403"/>
    </location>
</feature>
<dbReference type="AlphaFoldDB" id="A0A420IER4"/>
<dbReference type="InterPro" id="IPR032675">
    <property type="entry name" value="LRR_dom_sf"/>
</dbReference>
<dbReference type="InterPro" id="IPR003591">
    <property type="entry name" value="Leu-rich_rpt_typical-subtyp"/>
</dbReference>
<dbReference type="Proteomes" id="UP000283383">
    <property type="component" value="Unassembled WGS sequence"/>
</dbReference>
<dbReference type="Pfam" id="PF12799">
    <property type="entry name" value="LRR_4"/>
    <property type="match status" value="1"/>
</dbReference>
<proteinExistence type="predicted"/>
<feature type="compositionally biased region" description="Polar residues" evidence="3">
    <location>
        <begin position="198"/>
        <end position="212"/>
    </location>
</feature>
<feature type="compositionally biased region" description="Polar residues" evidence="3">
    <location>
        <begin position="261"/>
        <end position="275"/>
    </location>
</feature>
<feature type="compositionally biased region" description="Low complexity" evidence="3">
    <location>
        <begin position="338"/>
        <end position="349"/>
    </location>
</feature>